<dbReference type="Gene3D" id="3.90.550.10">
    <property type="entry name" value="Spore Coat Polysaccharide Biosynthesis Protein SpsA, Chain A"/>
    <property type="match status" value="1"/>
</dbReference>
<dbReference type="PANTHER" id="PTHR22916">
    <property type="entry name" value="GLYCOSYLTRANSFERASE"/>
    <property type="match status" value="1"/>
</dbReference>
<reference evidence="2 3" key="1">
    <citation type="submission" date="2020-06" db="EMBL/GenBank/DDBJ databases">
        <title>Genome sequence of Paramixta manurensis strain PD-1.</title>
        <authorList>
            <person name="Lee C.W."/>
            <person name="Kim J."/>
        </authorList>
    </citation>
    <scope>NUCLEOTIDE SEQUENCE [LARGE SCALE GENOMIC DNA]</scope>
    <source>
        <strain evidence="2 3">PD-1</strain>
    </source>
</reference>
<dbReference type="CDD" id="cd00761">
    <property type="entry name" value="Glyco_tranf_GTA_type"/>
    <property type="match status" value="1"/>
</dbReference>
<dbReference type="EMBL" id="CP054212">
    <property type="protein sequence ID" value="QKJ87778.1"/>
    <property type="molecule type" value="Genomic_DNA"/>
</dbReference>
<evidence type="ECO:0000313" key="3">
    <source>
        <dbReference type="Proteomes" id="UP000505325"/>
    </source>
</evidence>
<protein>
    <submittedName>
        <fullName evidence="2">Glycosyltransferase</fullName>
    </submittedName>
</protein>
<dbReference type="SUPFAM" id="SSF53448">
    <property type="entry name" value="Nucleotide-diphospho-sugar transferases"/>
    <property type="match status" value="1"/>
</dbReference>
<dbReference type="InterPro" id="IPR001173">
    <property type="entry name" value="Glyco_trans_2-like"/>
</dbReference>
<sequence length="333" mass="37911">MNEPKTRATLSVVIPVYNVQRYLALAVDSVLNQTVQPEEIIIVDDGSTDGSGDLAESLYGALEHVTIIHTENQGLGEARNVGTRAATCDYLYYFDSDDILVDDLVERFHQVVAQHPNTEVYAFSAESFIDPLADDAAAAEATKLPRYRRGMEATFSSGEEAFNQLSQRAVFYPNAWLYVYSRRVQVENGLFFKPIIHEDEEFTPRMFFAAGETVVTDRVFFKRRVRPGSIMNSGRSEKNIIGYLSSIDAIESLLVNSRNQVSRNNLRQRIILNIINIMLIKKASRLQLSPETQQKYNRVYDKYANIMSKIAGFNFFLYRVLRFGLRKMRLVAS</sequence>
<proteinExistence type="predicted"/>
<dbReference type="Proteomes" id="UP000505325">
    <property type="component" value="Chromosome"/>
</dbReference>
<accession>A0A6M8UAN5</accession>
<evidence type="ECO:0000313" key="2">
    <source>
        <dbReference type="EMBL" id="QKJ87778.1"/>
    </source>
</evidence>
<keyword evidence="3" id="KW-1185">Reference proteome</keyword>
<feature type="domain" description="Glycosyltransferase 2-like" evidence="1">
    <location>
        <begin position="11"/>
        <end position="121"/>
    </location>
</feature>
<name>A0A6M8UAN5_9GAMM</name>
<dbReference type="InterPro" id="IPR029044">
    <property type="entry name" value="Nucleotide-diphossugar_trans"/>
</dbReference>
<evidence type="ECO:0000259" key="1">
    <source>
        <dbReference type="Pfam" id="PF00535"/>
    </source>
</evidence>
<gene>
    <name evidence="2" type="ORF">PMPD1_2841</name>
</gene>
<organism evidence="2 3">
    <name type="scientific">Paramixta manurensis</name>
    <dbReference type="NCBI Taxonomy" id="2740817"/>
    <lineage>
        <taxon>Bacteria</taxon>
        <taxon>Pseudomonadati</taxon>
        <taxon>Pseudomonadota</taxon>
        <taxon>Gammaproteobacteria</taxon>
        <taxon>Enterobacterales</taxon>
        <taxon>Erwiniaceae</taxon>
        <taxon>Paramixta</taxon>
    </lineage>
</organism>
<keyword evidence="2" id="KW-0808">Transferase</keyword>
<dbReference type="GO" id="GO:0016758">
    <property type="term" value="F:hexosyltransferase activity"/>
    <property type="evidence" value="ECO:0007669"/>
    <property type="project" value="UniProtKB-ARBA"/>
</dbReference>
<dbReference type="AlphaFoldDB" id="A0A6M8UAN5"/>
<dbReference type="RefSeq" id="WP_173634696.1">
    <property type="nucleotide sequence ID" value="NZ_CP054212.1"/>
</dbReference>
<dbReference type="Pfam" id="PF00535">
    <property type="entry name" value="Glycos_transf_2"/>
    <property type="match status" value="1"/>
</dbReference>
<dbReference type="KEGG" id="pmak:PMPD1_2841"/>